<proteinExistence type="predicted"/>
<feature type="transmembrane region" description="Helical" evidence="2">
    <location>
        <begin position="122"/>
        <end position="140"/>
    </location>
</feature>
<keyword evidence="2" id="KW-0472">Membrane</keyword>
<dbReference type="Proteomes" id="UP000006633">
    <property type="component" value="Chromosome"/>
</dbReference>
<evidence type="ECO:0000256" key="1">
    <source>
        <dbReference type="SAM" id="MobiDB-lite"/>
    </source>
</evidence>
<gene>
    <name evidence="3" type="ordered locus">Snov_1671</name>
</gene>
<feature type="region of interest" description="Disordered" evidence="1">
    <location>
        <begin position="149"/>
        <end position="178"/>
    </location>
</feature>
<name>D7AAH3_ANCN5</name>
<feature type="transmembrane region" description="Helical" evidence="2">
    <location>
        <begin position="7"/>
        <end position="36"/>
    </location>
</feature>
<protein>
    <recommendedName>
        <fullName evidence="5">GNAT family acetyltransferase</fullName>
    </recommendedName>
</protein>
<keyword evidence="4" id="KW-1185">Reference proteome</keyword>
<evidence type="ECO:0000256" key="2">
    <source>
        <dbReference type="SAM" id="Phobius"/>
    </source>
</evidence>
<reference evidence="3 4" key="1">
    <citation type="journal article" date="2012" name="Stand. Genomic Sci.">
        <title>Complete genome sequence of the facultatively chemolithoautotrophic and methylotrophic alpha Proteobacterium Starkeya novella type strain (ATCC 8093(T)).</title>
        <authorList>
            <person name="Kappler U."/>
            <person name="Davenport K."/>
            <person name="Beatson S."/>
            <person name="Lucas S."/>
            <person name="Lapidus A."/>
            <person name="Copeland A."/>
            <person name="Berry K.W."/>
            <person name="Glavina Del Rio T."/>
            <person name="Hammon N."/>
            <person name="Dalin E."/>
            <person name="Tice H."/>
            <person name="Pitluck S."/>
            <person name="Richardson P."/>
            <person name="Bruce D."/>
            <person name="Goodwin L.A."/>
            <person name="Han C."/>
            <person name="Tapia R."/>
            <person name="Detter J.C."/>
            <person name="Chang Y.J."/>
            <person name="Jeffries C.D."/>
            <person name="Land M."/>
            <person name="Hauser L."/>
            <person name="Kyrpides N.C."/>
            <person name="Goker M."/>
            <person name="Ivanova N."/>
            <person name="Klenk H.P."/>
            <person name="Woyke T."/>
        </authorList>
    </citation>
    <scope>NUCLEOTIDE SEQUENCE [LARGE SCALE GENOMIC DNA]</scope>
    <source>
        <strain evidence="4">ATCC 8093 / DSM 506 / JCM 20403 / CCM 1077 / IAM 12100 / NBRC 12443 / NCIMB 10456</strain>
    </source>
</reference>
<evidence type="ECO:0000313" key="3">
    <source>
        <dbReference type="EMBL" id="ADH88976.1"/>
    </source>
</evidence>
<dbReference type="KEGG" id="sno:Snov_1671"/>
<dbReference type="EMBL" id="CP002026">
    <property type="protein sequence ID" value="ADH88976.1"/>
    <property type="molecule type" value="Genomic_DNA"/>
</dbReference>
<accession>D7AAH3</accession>
<sequence length="178" mass="18823">MECPMSLFIRIVFAVAACALMAVAAVLLVYAPYVVIRDSLAGEALLESLLGVVGYLIVAIALFDVAKYFFEEEVPAGREKRTAADARRGLTKFISTIIIAIFLEALVLVFETARDQVSDVVYAALLVVAGCLTLVSLGLFQRLSASVEKEVGPEPETPEAGEGGTDAARGLASRPANG</sequence>
<organism evidence="3 4">
    <name type="scientific">Ancylobacter novellus (strain ATCC 8093 / DSM 506 / JCM 20403 / CCM 1077 / IAM 12100 / NBRC 12443 / NCIMB 10456)</name>
    <name type="common">Starkeya novella</name>
    <dbReference type="NCBI Taxonomy" id="639283"/>
    <lineage>
        <taxon>Bacteria</taxon>
        <taxon>Pseudomonadati</taxon>
        <taxon>Pseudomonadota</taxon>
        <taxon>Alphaproteobacteria</taxon>
        <taxon>Hyphomicrobiales</taxon>
        <taxon>Xanthobacteraceae</taxon>
        <taxon>Ancylobacter</taxon>
    </lineage>
</organism>
<evidence type="ECO:0008006" key="5">
    <source>
        <dbReference type="Google" id="ProtNLM"/>
    </source>
</evidence>
<dbReference type="eggNOG" id="ENOG5032SJ0">
    <property type="taxonomic scope" value="Bacteria"/>
</dbReference>
<evidence type="ECO:0000313" key="4">
    <source>
        <dbReference type="Proteomes" id="UP000006633"/>
    </source>
</evidence>
<dbReference type="STRING" id="639283.Snov_1671"/>
<keyword evidence="2" id="KW-1133">Transmembrane helix</keyword>
<dbReference type="HOGENOM" id="CLU_126435_0_0_5"/>
<feature type="transmembrane region" description="Helical" evidence="2">
    <location>
        <begin position="48"/>
        <end position="70"/>
    </location>
</feature>
<dbReference type="AlphaFoldDB" id="D7AAH3"/>
<keyword evidence="2" id="KW-0812">Transmembrane</keyword>
<feature type="transmembrane region" description="Helical" evidence="2">
    <location>
        <begin position="90"/>
        <end position="110"/>
    </location>
</feature>